<name>A0A6L6VJ06_AGRVI</name>
<organism evidence="2 3">
    <name type="scientific">Agrobacterium vitis</name>
    <name type="common">Rhizobium vitis</name>
    <dbReference type="NCBI Taxonomy" id="373"/>
    <lineage>
        <taxon>Bacteria</taxon>
        <taxon>Pseudomonadati</taxon>
        <taxon>Pseudomonadota</taxon>
        <taxon>Alphaproteobacteria</taxon>
        <taxon>Hyphomicrobiales</taxon>
        <taxon>Rhizobiaceae</taxon>
        <taxon>Rhizobium/Agrobacterium group</taxon>
        <taxon>Agrobacterium</taxon>
    </lineage>
</organism>
<protein>
    <submittedName>
        <fullName evidence="2">Methyltransferase domain-containing protein</fullName>
    </submittedName>
</protein>
<dbReference type="PANTHER" id="PTHR43861:SF1">
    <property type="entry name" value="TRANS-ACONITATE 2-METHYLTRANSFERASE"/>
    <property type="match status" value="1"/>
</dbReference>
<dbReference type="PANTHER" id="PTHR43861">
    <property type="entry name" value="TRANS-ACONITATE 2-METHYLTRANSFERASE-RELATED"/>
    <property type="match status" value="1"/>
</dbReference>
<comment type="caution">
    <text evidence="2">The sequence shown here is derived from an EMBL/GenBank/DDBJ whole genome shotgun (WGS) entry which is preliminary data.</text>
</comment>
<dbReference type="AlphaFoldDB" id="A0A6L6VJ06"/>
<sequence>MYQAIIADPKNFDETAYLAYNEDVAAAVERGDFISGRDHFDLHPNESRVIGYKSSGEDGLTTNLPTPDLVLLVNGHRDVIAHAASRRPAAMDVVRLVAAAGEEFSRFSSVLDFGCGCGRVLAGFEGLFSNGVRLVGCDINPKLVDFAKRSFPFAEIYQTELMPPLPFRPETFDFIYSSSVFTHMSSVSMQKWAQELSRIIRGGGVLVVSFHGSMYHQEFSKLIPDLSDVMRSDKHYVHQFPDAAEGENSVATLASEQFFAEMFEGFEVLLHRQSAISGPIHFCANQDVLVLRKL</sequence>
<dbReference type="InterPro" id="IPR029063">
    <property type="entry name" value="SAM-dependent_MTases_sf"/>
</dbReference>
<dbReference type="GO" id="GO:0032259">
    <property type="term" value="P:methylation"/>
    <property type="evidence" value="ECO:0007669"/>
    <property type="project" value="UniProtKB-KW"/>
</dbReference>
<dbReference type="SUPFAM" id="SSF53335">
    <property type="entry name" value="S-adenosyl-L-methionine-dependent methyltransferases"/>
    <property type="match status" value="1"/>
</dbReference>
<proteinExistence type="predicted"/>
<dbReference type="CDD" id="cd02440">
    <property type="entry name" value="AdoMet_MTases"/>
    <property type="match status" value="1"/>
</dbReference>
<gene>
    <name evidence="2" type="ORF">GOZ90_16140</name>
</gene>
<keyword evidence="2" id="KW-0808">Transferase</keyword>
<dbReference type="Gene3D" id="3.40.50.150">
    <property type="entry name" value="Vaccinia Virus protein VP39"/>
    <property type="match status" value="1"/>
</dbReference>
<dbReference type="RefSeq" id="WP_156615294.1">
    <property type="nucleotide sequence ID" value="NZ_WPHR01000013.1"/>
</dbReference>
<evidence type="ECO:0000313" key="2">
    <source>
        <dbReference type="EMBL" id="MUZ74219.1"/>
    </source>
</evidence>
<evidence type="ECO:0000259" key="1">
    <source>
        <dbReference type="Pfam" id="PF08241"/>
    </source>
</evidence>
<keyword evidence="2" id="KW-0489">Methyltransferase</keyword>
<accession>A0A6L6VJ06</accession>
<dbReference type="Proteomes" id="UP000477951">
    <property type="component" value="Unassembled WGS sequence"/>
</dbReference>
<evidence type="ECO:0000313" key="3">
    <source>
        <dbReference type="Proteomes" id="UP000477951"/>
    </source>
</evidence>
<dbReference type="GO" id="GO:0008757">
    <property type="term" value="F:S-adenosylmethionine-dependent methyltransferase activity"/>
    <property type="evidence" value="ECO:0007669"/>
    <property type="project" value="InterPro"/>
</dbReference>
<dbReference type="Pfam" id="PF08241">
    <property type="entry name" value="Methyltransf_11"/>
    <property type="match status" value="1"/>
</dbReference>
<dbReference type="InterPro" id="IPR013216">
    <property type="entry name" value="Methyltransf_11"/>
</dbReference>
<dbReference type="EMBL" id="WPHR01000013">
    <property type="protein sequence ID" value="MUZ74219.1"/>
    <property type="molecule type" value="Genomic_DNA"/>
</dbReference>
<feature type="domain" description="Methyltransferase type 11" evidence="1">
    <location>
        <begin position="111"/>
        <end position="208"/>
    </location>
</feature>
<reference evidence="2 3" key="1">
    <citation type="submission" date="2019-12" db="EMBL/GenBank/DDBJ databases">
        <title>Whole-genome sequencing of Allorhizobium vitis.</title>
        <authorList>
            <person name="Gan H.M."/>
            <person name="Szegedi E."/>
            <person name="Burr T."/>
            <person name="Savka M.A."/>
        </authorList>
    </citation>
    <scope>NUCLEOTIDE SEQUENCE [LARGE SCALE GENOMIC DNA]</scope>
    <source>
        <strain evidence="2 3">CG516</strain>
    </source>
</reference>